<reference evidence="2 3" key="1">
    <citation type="submission" date="2020-08" db="EMBL/GenBank/DDBJ databases">
        <title>Genomic Encyclopedia of Type Strains, Phase IV (KMG-IV): sequencing the most valuable type-strain genomes for metagenomic binning, comparative biology and taxonomic classification.</title>
        <authorList>
            <person name="Goeker M."/>
        </authorList>
    </citation>
    <scope>NUCLEOTIDE SEQUENCE [LARGE SCALE GENOMIC DNA]</scope>
    <source>
        <strain evidence="2 3">DSM 29514</strain>
    </source>
</reference>
<dbReference type="SMART" id="SM00382">
    <property type="entry name" value="AAA"/>
    <property type="match status" value="1"/>
</dbReference>
<keyword evidence="3" id="KW-1185">Reference proteome</keyword>
<proteinExistence type="predicted"/>
<evidence type="ECO:0000259" key="1">
    <source>
        <dbReference type="SMART" id="SM00382"/>
    </source>
</evidence>
<dbReference type="PANTHER" id="PTHR37291:SF1">
    <property type="entry name" value="TYPE IV METHYL-DIRECTED RESTRICTION ENZYME ECOKMCRB SUBUNIT"/>
    <property type="match status" value="1"/>
</dbReference>
<gene>
    <name evidence="2" type="ORF">GGQ72_001720</name>
</gene>
<comment type="caution">
    <text evidence="2">The sequence shown here is derived from an EMBL/GenBank/DDBJ whole genome shotgun (WGS) entry which is preliminary data.</text>
</comment>
<dbReference type="RefSeq" id="WP_165132891.1">
    <property type="nucleotide sequence ID" value="NZ_CP049250.1"/>
</dbReference>
<dbReference type="InterPro" id="IPR052934">
    <property type="entry name" value="Methyl-DNA_Rec/Restrict_Enz"/>
</dbReference>
<sequence>MNAVDVVYAARKLAPSNLGWFHRTRETLGEASGRERAININRDVLADWFPNLAPASEKPIEINTRFLDGTPAQTRKILTDRRTIRLQGGGKNWRLAGDAIPGELYDVREDDLLLMAFDRSTSTLSFIVLKGVDQPDRPVSPVEQAAYSEALAALGPANRSMWIIAAEKAGAIIDLARTVYDNAGEVLMQYKSMAESWRSDLSSSGYAVVQNVDERLLLALFSKRFLILTGLSGSGKTLLARSFLRWCTTSPEQYAVVAVGANWTSNEHVLGYADALNESRYIRTKVLDVLIRAIKDPKQPYFIVLDEMNLSHVERYFADFLSAIESPQEPIYLHGDAKPRDGIPGQLPNLPPNLFVIGTVNVDETTYMFSPKVLDRANVIEFRTSGEAMLAFLGGAKSSTSRIDSNGSSFGNVLVEAQQFKVTPAELPEAVRNPAAAEIMLLFNLLAEEEMEFGFRSAQEITRYFWFIFEARQAATDVARYAVLATALDHQVLQKILPRIHGARKRVEPLLLKLRAYCQERHEWEPAGIKNLTGLNAAIAASKGIAQAGTTDELTATPFLPLSHRKIERMLMKVKSTGFVSFAEG</sequence>
<dbReference type="EMBL" id="JACIEC010000001">
    <property type="protein sequence ID" value="MBB4143221.1"/>
    <property type="molecule type" value="Genomic_DNA"/>
</dbReference>
<evidence type="ECO:0000313" key="2">
    <source>
        <dbReference type="EMBL" id="MBB4143221.1"/>
    </source>
</evidence>
<dbReference type="PANTHER" id="PTHR37291">
    <property type="entry name" value="5-METHYLCYTOSINE-SPECIFIC RESTRICTION ENZYME B"/>
    <property type="match status" value="1"/>
</dbReference>
<organism evidence="2 3">
    <name type="scientific">Rhizobium rhizoryzae</name>
    <dbReference type="NCBI Taxonomy" id="451876"/>
    <lineage>
        <taxon>Bacteria</taxon>
        <taxon>Pseudomonadati</taxon>
        <taxon>Pseudomonadota</taxon>
        <taxon>Alphaproteobacteria</taxon>
        <taxon>Hyphomicrobiales</taxon>
        <taxon>Rhizobiaceae</taxon>
        <taxon>Rhizobium/Agrobacterium group</taxon>
        <taxon>Rhizobium</taxon>
    </lineage>
</organism>
<dbReference type="Proteomes" id="UP000519897">
    <property type="component" value="Unassembled WGS sequence"/>
</dbReference>
<name>A0A7W6LF22_9HYPH</name>
<dbReference type="Gene3D" id="3.40.50.300">
    <property type="entry name" value="P-loop containing nucleotide triphosphate hydrolases"/>
    <property type="match status" value="1"/>
</dbReference>
<dbReference type="SUPFAM" id="SSF52540">
    <property type="entry name" value="P-loop containing nucleoside triphosphate hydrolases"/>
    <property type="match status" value="1"/>
</dbReference>
<accession>A0A7W6LF22</accession>
<evidence type="ECO:0000313" key="3">
    <source>
        <dbReference type="Proteomes" id="UP000519897"/>
    </source>
</evidence>
<dbReference type="AlphaFoldDB" id="A0A7W6LF22"/>
<dbReference type="InterPro" id="IPR027417">
    <property type="entry name" value="P-loop_NTPase"/>
</dbReference>
<protein>
    <submittedName>
        <fullName evidence="2">Cdc6-like AAA superfamily ATPase</fullName>
    </submittedName>
</protein>
<feature type="domain" description="AAA+ ATPase" evidence="1">
    <location>
        <begin position="222"/>
        <end position="394"/>
    </location>
</feature>
<dbReference type="InterPro" id="IPR003593">
    <property type="entry name" value="AAA+_ATPase"/>
</dbReference>